<dbReference type="PANTHER" id="PTHR24422:SF10">
    <property type="entry name" value="CHEMOTAXIS PROTEIN METHYLTRANSFERASE 2"/>
    <property type="match status" value="1"/>
</dbReference>
<dbReference type="EC" id="2.1.1.80" evidence="2"/>
<keyword evidence="3" id="KW-0489">Methyltransferase</keyword>
<accession>A0AA49JUQ7</accession>
<feature type="domain" description="CheR-type methyltransferase" evidence="6">
    <location>
        <begin position="1"/>
        <end position="275"/>
    </location>
</feature>
<dbReference type="SUPFAM" id="SSF47757">
    <property type="entry name" value="Chemotaxis receptor methyltransferase CheR, N-terminal domain"/>
    <property type="match status" value="1"/>
</dbReference>
<comment type="catalytic activity">
    <reaction evidence="1">
        <text>L-glutamyl-[protein] + S-adenosyl-L-methionine = [protein]-L-glutamate 5-O-methyl ester + S-adenosyl-L-homocysteine</text>
        <dbReference type="Rhea" id="RHEA:24452"/>
        <dbReference type="Rhea" id="RHEA-COMP:10208"/>
        <dbReference type="Rhea" id="RHEA-COMP:10311"/>
        <dbReference type="ChEBI" id="CHEBI:29973"/>
        <dbReference type="ChEBI" id="CHEBI:57856"/>
        <dbReference type="ChEBI" id="CHEBI:59789"/>
        <dbReference type="ChEBI" id="CHEBI:82795"/>
        <dbReference type="EC" id="2.1.1.80"/>
    </reaction>
</comment>
<dbReference type="Pfam" id="PF03705">
    <property type="entry name" value="CheR_N"/>
    <property type="match status" value="1"/>
</dbReference>
<accession>A0AA49JZZ6</accession>
<dbReference type="PANTHER" id="PTHR24422">
    <property type="entry name" value="CHEMOTAXIS PROTEIN METHYLTRANSFERASE"/>
    <property type="match status" value="1"/>
</dbReference>
<sequence>MSMAAGEDEAAFKALLEQVARERGFACANYKDGCLRRRVAVRMRARGSESFAAYAALLRREPDEYERLMDTLTINVTRLYRDADVWDAVADAVLPALWQANPEGLGVWSAGCASGEELFTLAALLHRHAERTATLPRLRDTQVLGSDIDAASLQAARTGRFAEAAFKEMPAALRDRYFVGTGTRTAVAELQALVRVERRDLLMDPPPPMVFDLIACRNMLIYIDREGQERIFRRFHAALAPHGILVLGKVETMLGPARSLFAPVHPRQRIFRKVA</sequence>
<dbReference type="InterPro" id="IPR036804">
    <property type="entry name" value="CheR_N_sf"/>
</dbReference>
<dbReference type="PROSITE" id="PS50123">
    <property type="entry name" value="CHER"/>
    <property type="match status" value="1"/>
</dbReference>
<dbReference type="Pfam" id="PF01739">
    <property type="entry name" value="CheR"/>
    <property type="match status" value="1"/>
</dbReference>
<organism evidence="8 9">
    <name type="scientific">Pseudogemmatithrix spongiicola</name>
    <dbReference type="NCBI Taxonomy" id="3062599"/>
    <lineage>
        <taxon>Bacteria</taxon>
        <taxon>Pseudomonadati</taxon>
        <taxon>Gemmatimonadota</taxon>
        <taxon>Gemmatimonadia</taxon>
        <taxon>Gemmatimonadales</taxon>
        <taxon>Gemmatimonadaceae</taxon>
        <taxon>Pseudogemmatithrix</taxon>
    </lineage>
</organism>
<keyword evidence="4" id="KW-0808">Transferase</keyword>
<dbReference type="Proteomes" id="UP001229955">
    <property type="component" value="Chromosome"/>
</dbReference>
<evidence type="ECO:0000313" key="8">
    <source>
        <dbReference type="EMBL" id="WKW14897.1"/>
    </source>
</evidence>
<dbReference type="InterPro" id="IPR050903">
    <property type="entry name" value="Bact_Chemotaxis_MeTrfase"/>
</dbReference>
<dbReference type="InterPro" id="IPR029063">
    <property type="entry name" value="SAM-dependent_MTases_sf"/>
</dbReference>
<evidence type="ECO:0000256" key="2">
    <source>
        <dbReference type="ARBA" id="ARBA00012534"/>
    </source>
</evidence>
<dbReference type="EMBL" id="CP130612">
    <property type="protein sequence ID" value="WKW11988.1"/>
    <property type="molecule type" value="Genomic_DNA"/>
</dbReference>
<dbReference type="Gene3D" id="3.40.50.150">
    <property type="entry name" value="Vaccinia Virus protein VP39"/>
    <property type="match status" value="1"/>
</dbReference>
<gene>
    <name evidence="7" type="ORF">Strain138_001259</name>
    <name evidence="8" type="ORF">Strain318_001259</name>
</gene>
<reference evidence="8" key="1">
    <citation type="submission" date="2023-07" db="EMBL/GenBank/DDBJ databases">
        <authorList>
            <person name="Haufschild T."/>
            <person name="Kallscheuer N."/>
            <person name="Hammer J."/>
            <person name="Kohn T."/>
            <person name="Kabuu M."/>
            <person name="Jogler M."/>
            <person name="Wohfarth N."/>
            <person name="Heuer A."/>
            <person name="Rohde M."/>
            <person name="van Teeseling M.C.F."/>
            <person name="Jogler C."/>
        </authorList>
    </citation>
    <scope>NUCLEOTIDE SEQUENCE</scope>
    <source>
        <strain evidence="7">Strain 138</strain>
        <strain evidence="8">Strain 318</strain>
    </source>
</reference>
<dbReference type="GO" id="GO:0008983">
    <property type="term" value="F:protein-glutamate O-methyltransferase activity"/>
    <property type="evidence" value="ECO:0007669"/>
    <property type="project" value="UniProtKB-EC"/>
</dbReference>
<dbReference type="SMART" id="SM00138">
    <property type="entry name" value="MeTrc"/>
    <property type="match status" value="1"/>
</dbReference>
<evidence type="ECO:0000313" key="7">
    <source>
        <dbReference type="EMBL" id="WKW11988.1"/>
    </source>
</evidence>
<dbReference type="AlphaFoldDB" id="A0AA49JZZ6"/>
<keyword evidence="9" id="KW-1185">Reference proteome</keyword>
<evidence type="ECO:0000259" key="6">
    <source>
        <dbReference type="PROSITE" id="PS50123"/>
    </source>
</evidence>
<dbReference type="InterPro" id="IPR022641">
    <property type="entry name" value="CheR_N"/>
</dbReference>
<dbReference type="KEGG" id="pspc:Strain318_001259"/>
<evidence type="ECO:0000256" key="4">
    <source>
        <dbReference type="ARBA" id="ARBA00022679"/>
    </source>
</evidence>
<proteinExistence type="predicted"/>
<keyword evidence="5" id="KW-0949">S-adenosyl-L-methionine</keyword>
<evidence type="ECO:0000256" key="1">
    <source>
        <dbReference type="ARBA" id="ARBA00001541"/>
    </source>
</evidence>
<protein>
    <recommendedName>
        <fullName evidence="2">protein-glutamate O-methyltransferase</fullName>
        <ecNumber evidence="2">2.1.1.80</ecNumber>
    </recommendedName>
</protein>
<dbReference type="GO" id="GO:0032259">
    <property type="term" value="P:methylation"/>
    <property type="evidence" value="ECO:0007669"/>
    <property type="project" value="UniProtKB-KW"/>
</dbReference>
<dbReference type="RefSeq" id="WP_367887666.1">
    <property type="nucleotide sequence ID" value="NZ_CP130612.1"/>
</dbReference>
<evidence type="ECO:0000313" key="9">
    <source>
        <dbReference type="Proteomes" id="UP001229955"/>
    </source>
</evidence>
<dbReference type="InterPro" id="IPR000780">
    <property type="entry name" value="CheR_MeTrfase"/>
</dbReference>
<name>A0AA49JZZ6_9BACT</name>
<dbReference type="EMBL" id="CP130613">
    <property type="protein sequence ID" value="WKW14897.1"/>
    <property type="molecule type" value="Genomic_DNA"/>
</dbReference>
<evidence type="ECO:0000256" key="3">
    <source>
        <dbReference type="ARBA" id="ARBA00022603"/>
    </source>
</evidence>
<evidence type="ECO:0000256" key="5">
    <source>
        <dbReference type="ARBA" id="ARBA00022691"/>
    </source>
</evidence>
<dbReference type="InterPro" id="IPR022642">
    <property type="entry name" value="CheR_C"/>
</dbReference>
<dbReference type="Gene3D" id="1.10.155.10">
    <property type="entry name" value="Chemotaxis receptor methyltransferase CheR, N-terminal domain"/>
    <property type="match status" value="1"/>
</dbReference>
<dbReference type="SUPFAM" id="SSF53335">
    <property type="entry name" value="S-adenosyl-L-methionine-dependent methyltransferases"/>
    <property type="match status" value="1"/>
</dbReference>
<dbReference type="PRINTS" id="PR00996">
    <property type="entry name" value="CHERMTFRASE"/>
</dbReference>